<keyword evidence="4" id="KW-0597">Phosphoprotein</keyword>
<evidence type="ECO:0000256" key="4">
    <source>
        <dbReference type="ARBA" id="ARBA00022553"/>
    </source>
</evidence>
<feature type="compositionally biased region" description="Polar residues" evidence="6">
    <location>
        <begin position="222"/>
        <end position="247"/>
    </location>
</feature>
<accession>A0ABN8PPV2</accession>
<evidence type="ECO:0000256" key="2">
    <source>
        <dbReference type="ARBA" id="ARBA00009468"/>
    </source>
</evidence>
<name>A0ABN8PPV2_9CNID</name>
<dbReference type="PANTHER" id="PTHR47078:SF1">
    <property type="entry name" value="CYTOSKELETON-ASSOCIATED PROTEIN 2-LIKE"/>
    <property type="match status" value="1"/>
</dbReference>
<evidence type="ECO:0000259" key="7">
    <source>
        <dbReference type="Pfam" id="PF15297"/>
    </source>
</evidence>
<gene>
    <name evidence="8" type="ORF">PLOB_00046583</name>
</gene>
<dbReference type="InterPro" id="IPR029197">
    <property type="entry name" value="CKAP2_C"/>
</dbReference>
<organism evidence="8 9">
    <name type="scientific">Porites lobata</name>
    <dbReference type="NCBI Taxonomy" id="104759"/>
    <lineage>
        <taxon>Eukaryota</taxon>
        <taxon>Metazoa</taxon>
        <taxon>Cnidaria</taxon>
        <taxon>Anthozoa</taxon>
        <taxon>Hexacorallia</taxon>
        <taxon>Scleractinia</taxon>
        <taxon>Fungiina</taxon>
        <taxon>Poritidae</taxon>
        <taxon>Porites</taxon>
    </lineage>
</organism>
<dbReference type="PANTHER" id="PTHR47078">
    <property type="entry name" value="CYTOSKELETON-ASSOCIATED PROTEIN 2-LIKE"/>
    <property type="match status" value="1"/>
</dbReference>
<evidence type="ECO:0000256" key="1">
    <source>
        <dbReference type="ARBA" id="ARBA00004245"/>
    </source>
</evidence>
<evidence type="ECO:0000256" key="3">
    <source>
        <dbReference type="ARBA" id="ARBA00022490"/>
    </source>
</evidence>
<dbReference type="InterPro" id="IPR052855">
    <property type="entry name" value="CKAP2-like"/>
</dbReference>
<protein>
    <recommendedName>
        <fullName evidence="7">Cytoskeleton-associated protein 2 C-terminal domain-containing protein</fullName>
    </recommendedName>
</protein>
<keyword evidence="9" id="KW-1185">Reference proteome</keyword>
<feature type="domain" description="Cytoskeleton-associated protein 2 C-terminal" evidence="7">
    <location>
        <begin position="243"/>
        <end position="437"/>
    </location>
</feature>
<comment type="caution">
    <text evidence="8">The sequence shown here is derived from an EMBL/GenBank/DDBJ whole genome shotgun (WGS) entry which is preliminary data.</text>
</comment>
<comment type="similarity">
    <text evidence="2">Belongs to the CKAP2 family.</text>
</comment>
<feature type="compositionally biased region" description="Basic and acidic residues" evidence="6">
    <location>
        <begin position="180"/>
        <end position="190"/>
    </location>
</feature>
<dbReference type="Proteomes" id="UP001159405">
    <property type="component" value="Unassembled WGS sequence"/>
</dbReference>
<evidence type="ECO:0000256" key="5">
    <source>
        <dbReference type="ARBA" id="ARBA00023212"/>
    </source>
</evidence>
<feature type="region of interest" description="Disordered" evidence="6">
    <location>
        <begin position="124"/>
        <end position="190"/>
    </location>
</feature>
<keyword evidence="5" id="KW-0206">Cytoskeleton</keyword>
<proteinExistence type="inferred from homology"/>
<keyword evidence="3" id="KW-0963">Cytoplasm</keyword>
<dbReference type="Pfam" id="PF15297">
    <property type="entry name" value="CKAP2_C"/>
    <property type="match status" value="1"/>
</dbReference>
<comment type="subcellular location">
    <subcellularLocation>
        <location evidence="1">Cytoplasm</location>
        <location evidence="1">Cytoskeleton</location>
    </subcellularLocation>
</comment>
<evidence type="ECO:0000256" key="6">
    <source>
        <dbReference type="SAM" id="MobiDB-lite"/>
    </source>
</evidence>
<dbReference type="EMBL" id="CALNXK010000083">
    <property type="protein sequence ID" value="CAH3148382.1"/>
    <property type="molecule type" value="Genomic_DNA"/>
</dbReference>
<feature type="compositionally biased region" description="Basic and acidic residues" evidence="6">
    <location>
        <begin position="139"/>
        <end position="171"/>
    </location>
</feature>
<reference evidence="8 9" key="1">
    <citation type="submission" date="2022-05" db="EMBL/GenBank/DDBJ databases">
        <authorList>
            <consortium name="Genoscope - CEA"/>
            <person name="William W."/>
        </authorList>
    </citation>
    <scope>NUCLEOTIDE SEQUENCE [LARGE SCALE GENOMIC DNA]</scope>
</reference>
<evidence type="ECO:0000313" key="9">
    <source>
        <dbReference type="Proteomes" id="UP001159405"/>
    </source>
</evidence>
<evidence type="ECO:0000313" key="8">
    <source>
        <dbReference type="EMBL" id="CAH3148382.1"/>
    </source>
</evidence>
<feature type="region of interest" description="Disordered" evidence="6">
    <location>
        <begin position="222"/>
        <end position="271"/>
    </location>
</feature>
<sequence length="565" mass="64880">MREKLERWRRMTGRRSAVVNSSSVYNRSRSAVLLNINGKNKKGKERLLFLTTNMAAMTSRANQQCRSNIRRKFTSVKEYFDIFKAQTGYNRIGDQSVGSESLGCPKKRRETFLIQQKKAPLTNHGLESNTALGDAGTKQYRDKTLSMSERLKLWRTEKRKSSEDKPAEKKRQQLTKVKRKSDSKENTKHYQKLENDTKNYCTPASKKQTNSVVRKTRFVTPSSQRKYGTLQSKGALQSTQKSTVNTMNRKKETTVRTEASTGGCGAESDNMKSYKDKTLDMRERLELWRAEKGKKPKYKTPAFVKIPRSVQELNVHEKKRLSFDCHEESNDARAKQSRAVSPGQGENIEENLRECLKQLEEGECDLEKVAAKLDLYNSACPHTTQIANYWLCRAKIAQKENDFDRVVCLYEQALVFKAQPESLIRDAVCSFVKFMKEHGSQEETIDEFCGLPAASPTESKTDDKDTSLEELNSSIIKFCLTEATPYRKRFKATFGKSVLTPVRRSVRLERVSTQHPSVLQEHDLTVRKLEELPENVQNNLLFKPNFAVNAELNEAWTELQLDFNQ</sequence>